<reference evidence="1 2" key="1">
    <citation type="submission" date="2020-04" db="EMBL/GenBank/DDBJ databases">
        <title>Perkinsus chesapeaki whole genome sequence.</title>
        <authorList>
            <person name="Bogema D.R."/>
        </authorList>
    </citation>
    <scope>NUCLEOTIDE SEQUENCE [LARGE SCALE GENOMIC DNA]</scope>
    <source>
        <strain evidence="1">ATCC PRA-425</strain>
    </source>
</reference>
<keyword evidence="2" id="KW-1185">Reference proteome</keyword>
<evidence type="ECO:0000313" key="1">
    <source>
        <dbReference type="EMBL" id="KAF4648218.1"/>
    </source>
</evidence>
<evidence type="ECO:0000313" key="2">
    <source>
        <dbReference type="Proteomes" id="UP000591131"/>
    </source>
</evidence>
<dbReference type="Gene3D" id="3.90.180.10">
    <property type="entry name" value="Medium-chain alcohol dehydrogenases, catalytic domain"/>
    <property type="match status" value="1"/>
</dbReference>
<protein>
    <submittedName>
        <fullName evidence="1">Uncharacterized protein</fullName>
    </submittedName>
</protein>
<name>A0A7J6KM91_PERCH</name>
<dbReference type="PANTHER" id="PTHR44013:SF1">
    <property type="entry name" value="ZINC-TYPE ALCOHOL DEHYDROGENASE-LIKE PROTEIN C16A3.02C"/>
    <property type="match status" value="1"/>
</dbReference>
<dbReference type="EMBL" id="JAAPAO010002117">
    <property type="protein sequence ID" value="KAF4648218.1"/>
    <property type="molecule type" value="Genomic_DNA"/>
</dbReference>
<dbReference type="SUPFAM" id="SSF51735">
    <property type="entry name" value="NAD(P)-binding Rossmann-fold domains"/>
    <property type="match status" value="1"/>
</dbReference>
<sequence length="156" mass="17159">VYAVCSGRNAEYVKSLGADVVMDYTKEGFQLPNEQCPPNTVDMVYDCVTSAQDMNYEPTARGTLKEGGMYVCTNSPSLEDWMAFFIDQQVPFPAQRPNYSLALVDSNTEDLNELSGLVTSGKLSVQIKEVPFTEKGCKEAVDAILGRKIRGKVVIT</sequence>
<organism evidence="1 2">
    <name type="scientific">Perkinsus chesapeaki</name>
    <name type="common">Clam parasite</name>
    <name type="synonym">Perkinsus andrewsi</name>
    <dbReference type="NCBI Taxonomy" id="330153"/>
    <lineage>
        <taxon>Eukaryota</taxon>
        <taxon>Sar</taxon>
        <taxon>Alveolata</taxon>
        <taxon>Perkinsozoa</taxon>
        <taxon>Perkinsea</taxon>
        <taxon>Perkinsida</taxon>
        <taxon>Perkinsidae</taxon>
        <taxon>Perkinsus</taxon>
    </lineage>
</organism>
<dbReference type="Gene3D" id="3.40.50.720">
    <property type="entry name" value="NAD(P)-binding Rossmann-like Domain"/>
    <property type="match status" value="1"/>
</dbReference>
<dbReference type="InterPro" id="IPR036291">
    <property type="entry name" value="NAD(P)-bd_dom_sf"/>
</dbReference>
<accession>A0A7J6KM91</accession>
<dbReference type="Pfam" id="PF13602">
    <property type="entry name" value="ADH_zinc_N_2"/>
    <property type="match status" value="1"/>
</dbReference>
<feature type="non-terminal residue" evidence="1">
    <location>
        <position position="1"/>
    </location>
</feature>
<gene>
    <name evidence="1" type="ORF">FOL47_003593</name>
</gene>
<dbReference type="InterPro" id="IPR052733">
    <property type="entry name" value="Chloroplast_QOR"/>
</dbReference>
<dbReference type="AlphaFoldDB" id="A0A7J6KM91"/>
<proteinExistence type="predicted"/>
<dbReference type="Proteomes" id="UP000591131">
    <property type="component" value="Unassembled WGS sequence"/>
</dbReference>
<comment type="caution">
    <text evidence="1">The sequence shown here is derived from an EMBL/GenBank/DDBJ whole genome shotgun (WGS) entry which is preliminary data.</text>
</comment>
<feature type="non-terminal residue" evidence="1">
    <location>
        <position position="156"/>
    </location>
</feature>
<dbReference type="OrthoDB" id="9930022at2759"/>
<dbReference type="PANTHER" id="PTHR44013">
    <property type="entry name" value="ZINC-TYPE ALCOHOL DEHYDROGENASE-LIKE PROTEIN C16A3.02C"/>
    <property type="match status" value="1"/>
</dbReference>